<accession>A0A5M9MA02</accession>
<dbReference type="VEuPathDB" id="FungiDB:EYZ11_001831"/>
<dbReference type="Proteomes" id="UP000324241">
    <property type="component" value="Unassembled WGS sequence"/>
</dbReference>
<comment type="caution">
    <text evidence="1">The sequence shown here is derived from an EMBL/GenBank/DDBJ whole genome shotgun (WGS) entry which is preliminary data.</text>
</comment>
<name>A0A5M9MA02_9EURO</name>
<sequence length="1003" mass="110228">MDDFSVNIRFSAFKKLATLAVQTPANGDDSDVTRLSRHYRQSTPSNGLNAILQTQAPTSRVAMGIRELDVLVALCKASSSVSKIEHASKLLSQLSQCLPESHSQLFRPSPFLQNVTPSPWEILTYNITFALLSLGLKYPVLREKVVGAINEYLCNCSDAVSVAVPFSGYKPGMDKHSVIHESVRVLSITVSLVGFLEASAMFPSFWPATEQQRILEQVRSILSEGFMVAVETASSTVRSAVTPDYGLRDWRRYARRYAADGRPLGAMLLQEAFMRFVKVCATSLVGAQNFTDDELLDDYMNGVGIARSHDEAEITLVNCITEIIADQIQLLEDGSDYLQLGSPLQQKLNFSVKAYALIGYLQCVTLSGSAANSEDFLGWLEDTLMDQNQMSCLKLATATLKSIAIVARMSLNGASSGSRSLLRYIIEGGLPTRPSSSIAARCLAQVLGVLSQDAIITTLYSLGNVLSPGSGSENIYNSQLVAESFGHGNVVATFSQRRNDSVTSLSVDSEEGNVPYRSVIQAIVTIATNSHDEKISALAQSMLLQKIGKVGVAVDAYIIKETAALSLSTGQTEFQLLLKFYDRIYWDGIINGHSNITNAVQSAMTYLSVTLTRDSPLHRTYLVHLLESIVNKGDATDFDSERQKDMVFAPNDIVPLLKPLALLVSSERPTAEGCEGVAGYDQVLSLLFRDAWFNLAVHGISFSSDVAQKYHKELCSLATHSPPLVSEDRMEMLESDVELNTILRRGMGAQRLIEQKKMLIAEIPIRESEIKRLNYPKAVFLNAALLVECLRVSSGNCTKILNYFRDPALATAEMAGCMSAIAEKIVSDYLSLTLSGKRELFSVPFLSKELASFFVACCHRIERVQNVAVLCANKIIKECPSALCAKHSLFALLELLTVMWSSCLEEELDEFEWKSSFTSPMAIAKVDLPDNYSFRKKTLDNLLERATAWVTTVMNIAPLDIKGLLQTYLSMPDDNIGFGHVSVGRSFALEMGAFIPKSDHRLV</sequence>
<keyword evidence="1" id="KW-0808">Transferase</keyword>
<dbReference type="AlphaFoldDB" id="A0A5M9MA02"/>
<dbReference type="SUPFAM" id="SSF48371">
    <property type="entry name" value="ARM repeat"/>
    <property type="match status" value="1"/>
</dbReference>
<protein>
    <submittedName>
        <fullName evidence="1">Phosphatidylinositol-4-kinase</fullName>
    </submittedName>
</protein>
<keyword evidence="1" id="KW-0418">Kinase</keyword>
<reference evidence="1 2" key="1">
    <citation type="submission" date="2019-08" db="EMBL/GenBank/DDBJ databases">
        <title>The genome sequence of a newly discovered highly antifungal drug resistant Aspergillus species, Aspergillus tanneri NIH 1004.</title>
        <authorList>
            <person name="Mounaud S."/>
            <person name="Singh I."/>
            <person name="Joardar V."/>
            <person name="Pakala S."/>
            <person name="Pakala S."/>
            <person name="Venepally P."/>
            <person name="Chung J.K."/>
            <person name="Losada L."/>
            <person name="Nierman W.C."/>
        </authorList>
    </citation>
    <scope>NUCLEOTIDE SEQUENCE [LARGE SCALE GENOMIC DNA]</scope>
    <source>
        <strain evidence="1 2">NIH1004</strain>
    </source>
</reference>
<gene>
    <name evidence="1" type="primary">STT4_2</name>
    <name evidence="1" type="ORF">ATNIH1004_011105</name>
</gene>
<dbReference type="GO" id="GO:0016301">
    <property type="term" value="F:kinase activity"/>
    <property type="evidence" value="ECO:0007669"/>
    <property type="project" value="UniProtKB-KW"/>
</dbReference>
<dbReference type="EMBL" id="QUQM01000008">
    <property type="protein sequence ID" value="KAA8642164.1"/>
    <property type="molecule type" value="Genomic_DNA"/>
</dbReference>
<organism evidence="1 2">
    <name type="scientific">Aspergillus tanneri</name>
    <dbReference type="NCBI Taxonomy" id="1220188"/>
    <lineage>
        <taxon>Eukaryota</taxon>
        <taxon>Fungi</taxon>
        <taxon>Dikarya</taxon>
        <taxon>Ascomycota</taxon>
        <taxon>Pezizomycotina</taxon>
        <taxon>Eurotiomycetes</taxon>
        <taxon>Eurotiomycetidae</taxon>
        <taxon>Eurotiales</taxon>
        <taxon>Aspergillaceae</taxon>
        <taxon>Aspergillus</taxon>
        <taxon>Aspergillus subgen. Circumdati</taxon>
    </lineage>
</organism>
<dbReference type="GeneID" id="54333806"/>
<evidence type="ECO:0000313" key="2">
    <source>
        <dbReference type="Proteomes" id="UP000324241"/>
    </source>
</evidence>
<evidence type="ECO:0000313" key="1">
    <source>
        <dbReference type="EMBL" id="KAA8642164.1"/>
    </source>
</evidence>
<dbReference type="RefSeq" id="XP_033421526.1">
    <property type="nucleotide sequence ID" value="XM_033575671.1"/>
</dbReference>
<dbReference type="InterPro" id="IPR016024">
    <property type="entry name" value="ARM-type_fold"/>
</dbReference>
<dbReference type="OrthoDB" id="10264149at2759"/>
<proteinExistence type="predicted"/>